<dbReference type="InterPro" id="IPR025836">
    <property type="entry name" value="Zn_knuckle_CX2CX4HX4C"/>
</dbReference>
<keyword evidence="1" id="KW-0863">Zinc-finger</keyword>
<dbReference type="InterPro" id="IPR001878">
    <property type="entry name" value="Znf_CCHC"/>
</dbReference>
<dbReference type="GO" id="GO:0003676">
    <property type="term" value="F:nucleic acid binding"/>
    <property type="evidence" value="ECO:0007669"/>
    <property type="project" value="InterPro"/>
</dbReference>
<feature type="compositionally biased region" description="Low complexity" evidence="2">
    <location>
        <begin position="302"/>
        <end position="322"/>
    </location>
</feature>
<reference evidence="4 5" key="1">
    <citation type="journal article" date="2023" name="G3 (Bethesda)">
        <title>A chromosome-length genome assembly and annotation of blackberry (Rubus argutus, cv. 'Hillquist').</title>
        <authorList>
            <person name="Bruna T."/>
            <person name="Aryal R."/>
            <person name="Dudchenko O."/>
            <person name="Sargent D.J."/>
            <person name="Mead D."/>
            <person name="Buti M."/>
            <person name="Cavallini A."/>
            <person name="Hytonen T."/>
            <person name="Andres J."/>
            <person name="Pham M."/>
            <person name="Weisz D."/>
            <person name="Mascagni F."/>
            <person name="Usai G."/>
            <person name="Natali L."/>
            <person name="Bassil N."/>
            <person name="Fernandez G.E."/>
            <person name="Lomsadze A."/>
            <person name="Armour M."/>
            <person name="Olukolu B."/>
            <person name="Poorten T."/>
            <person name="Britton C."/>
            <person name="Davik J."/>
            <person name="Ashrafi H."/>
            <person name="Aiden E.L."/>
            <person name="Borodovsky M."/>
            <person name="Worthington M."/>
        </authorList>
    </citation>
    <scope>NUCLEOTIDE SEQUENCE [LARGE SCALE GENOMIC DNA]</scope>
    <source>
        <strain evidence="4">PI 553951</strain>
    </source>
</reference>
<evidence type="ECO:0000256" key="2">
    <source>
        <dbReference type="SAM" id="MobiDB-lite"/>
    </source>
</evidence>
<accession>A0AAW1WSB5</accession>
<dbReference type="PROSITE" id="PS50158">
    <property type="entry name" value="ZF_CCHC"/>
    <property type="match status" value="1"/>
</dbReference>
<feature type="domain" description="CCHC-type" evidence="3">
    <location>
        <begin position="207"/>
        <end position="221"/>
    </location>
</feature>
<dbReference type="PANTHER" id="PTHR31286:SF178">
    <property type="entry name" value="DUF4283 DOMAIN-CONTAINING PROTEIN"/>
    <property type="match status" value="1"/>
</dbReference>
<proteinExistence type="predicted"/>
<dbReference type="Proteomes" id="UP001457282">
    <property type="component" value="Unassembled WGS sequence"/>
</dbReference>
<evidence type="ECO:0000256" key="1">
    <source>
        <dbReference type="PROSITE-ProRule" id="PRU00047"/>
    </source>
</evidence>
<gene>
    <name evidence="4" type="ORF">M0R45_023760</name>
</gene>
<dbReference type="GO" id="GO:0008270">
    <property type="term" value="F:zinc ion binding"/>
    <property type="evidence" value="ECO:0007669"/>
    <property type="project" value="UniProtKB-KW"/>
</dbReference>
<evidence type="ECO:0000313" key="5">
    <source>
        <dbReference type="Proteomes" id="UP001457282"/>
    </source>
</evidence>
<dbReference type="InterPro" id="IPR040256">
    <property type="entry name" value="At4g02000-like"/>
</dbReference>
<sequence>MASSSRQPDHIPYEDDEIIEAMSVEFDHDLDFLDREKGIHLWGILIADEEPGMGAVKATLVGIWKALGQIRITRAKKNIYSITVGSEKLARRLIDGCPWNVRGFCFTVKHWPLYQSLDDIEPVKATYWVQAHGIPGNQISISNGRKLGSLIGFILEVEDPSVVGNRGFLRVRIDLDARKPLPTGCRLPSSTITRKIRFQYENLKNFCYHCGRLGHMEIACRYPVNPLLASLGVVYDHNLVAESVHKSFSTAHHCPIEFPSNPEKRPFGQIVRPIPASSGGEVEPIVSAIIAGTASQGITNRNSPQGFSNGSSSQGGSLPQGNISNTFPKGKVGNTHGVHMGTGNRFSPLSPTERFKNGYNRKHLDMWQPDTNGTFVQNGSVTVDFNGISLGPQCWADPNHLPPWAFMNTGDFKRANDACPGPGGDDDHALVPAATSSVQILDFENENSLHDASKKRRAKKTVDCGYC</sequence>
<keyword evidence="1" id="KW-0479">Metal-binding</keyword>
<keyword evidence="1" id="KW-0862">Zinc</keyword>
<feature type="region of interest" description="Disordered" evidence="2">
    <location>
        <begin position="297"/>
        <end position="352"/>
    </location>
</feature>
<evidence type="ECO:0000313" key="4">
    <source>
        <dbReference type="EMBL" id="KAK9926534.1"/>
    </source>
</evidence>
<dbReference type="PANTHER" id="PTHR31286">
    <property type="entry name" value="GLYCINE-RICH CELL WALL STRUCTURAL PROTEIN 1.8-LIKE"/>
    <property type="match status" value="1"/>
</dbReference>
<comment type="caution">
    <text evidence="4">The sequence shown here is derived from an EMBL/GenBank/DDBJ whole genome shotgun (WGS) entry which is preliminary data.</text>
</comment>
<protein>
    <recommendedName>
        <fullName evidence="3">CCHC-type domain-containing protein</fullName>
    </recommendedName>
</protein>
<dbReference type="EMBL" id="JBEDUW010000005">
    <property type="protein sequence ID" value="KAK9926534.1"/>
    <property type="molecule type" value="Genomic_DNA"/>
</dbReference>
<keyword evidence="5" id="KW-1185">Reference proteome</keyword>
<dbReference type="Pfam" id="PF14392">
    <property type="entry name" value="zf-CCHC_4"/>
    <property type="match status" value="1"/>
</dbReference>
<dbReference type="AlphaFoldDB" id="A0AAW1WSB5"/>
<name>A0AAW1WSB5_RUBAR</name>
<feature type="region of interest" description="Disordered" evidence="2">
    <location>
        <begin position="259"/>
        <end position="278"/>
    </location>
</feature>
<organism evidence="4 5">
    <name type="scientific">Rubus argutus</name>
    <name type="common">Southern blackberry</name>
    <dbReference type="NCBI Taxonomy" id="59490"/>
    <lineage>
        <taxon>Eukaryota</taxon>
        <taxon>Viridiplantae</taxon>
        <taxon>Streptophyta</taxon>
        <taxon>Embryophyta</taxon>
        <taxon>Tracheophyta</taxon>
        <taxon>Spermatophyta</taxon>
        <taxon>Magnoliopsida</taxon>
        <taxon>eudicotyledons</taxon>
        <taxon>Gunneridae</taxon>
        <taxon>Pentapetalae</taxon>
        <taxon>rosids</taxon>
        <taxon>fabids</taxon>
        <taxon>Rosales</taxon>
        <taxon>Rosaceae</taxon>
        <taxon>Rosoideae</taxon>
        <taxon>Rosoideae incertae sedis</taxon>
        <taxon>Rubus</taxon>
    </lineage>
</organism>
<evidence type="ECO:0000259" key="3">
    <source>
        <dbReference type="PROSITE" id="PS50158"/>
    </source>
</evidence>